<dbReference type="EMBL" id="JBCEZU010000056">
    <property type="protein sequence ID" value="KAK9535574.1"/>
    <property type="molecule type" value="Genomic_DNA"/>
</dbReference>
<organism evidence="2 3">
    <name type="scientific">Zoarces viviparus</name>
    <name type="common">Viviparous eelpout</name>
    <name type="synonym">Blennius viviparus</name>
    <dbReference type="NCBI Taxonomy" id="48416"/>
    <lineage>
        <taxon>Eukaryota</taxon>
        <taxon>Metazoa</taxon>
        <taxon>Chordata</taxon>
        <taxon>Craniata</taxon>
        <taxon>Vertebrata</taxon>
        <taxon>Euteleostomi</taxon>
        <taxon>Actinopterygii</taxon>
        <taxon>Neopterygii</taxon>
        <taxon>Teleostei</taxon>
        <taxon>Neoteleostei</taxon>
        <taxon>Acanthomorphata</taxon>
        <taxon>Eupercaria</taxon>
        <taxon>Perciformes</taxon>
        <taxon>Cottioidei</taxon>
        <taxon>Zoarcales</taxon>
        <taxon>Zoarcidae</taxon>
        <taxon>Zoarcinae</taxon>
        <taxon>Zoarces</taxon>
    </lineage>
</organism>
<keyword evidence="3" id="KW-1185">Reference proteome</keyword>
<accession>A0AAW1FLB8</accession>
<evidence type="ECO:0000313" key="3">
    <source>
        <dbReference type="Proteomes" id="UP001488805"/>
    </source>
</evidence>
<keyword evidence="1" id="KW-0812">Transmembrane</keyword>
<dbReference type="Proteomes" id="UP001488805">
    <property type="component" value="Unassembled WGS sequence"/>
</dbReference>
<keyword evidence="1" id="KW-1133">Transmembrane helix</keyword>
<reference evidence="2 3" key="1">
    <citation type="journal article" date="2024" name="Genome Biol. Evol.">
        <title>Chromosome-level genome assembly of the viviparous eelpout Zoarces viviparus.</title>
        <authorList>
            <person name="Fuhrmann N."/>
            <person name="Brasseur M.V."/>
            <person name="Bakowski C.E."/>
            <person name="Podsiadlowski L."/>
            <person name="Prost S."/>
            <person name="Krehenwinkel H."/>
            <person name="Mayer C."/>
        </authorList>
    </citation>
    <scope>NUCLEOTIDE SEQUENCE [LARGE SCALE GENOMIC DNA]</scope>
    <source>
        <strain evidence="2">NO-MEL_2022_Ind0_liver</strain>
    </source>
</reference>
<protein>
    <submittedName>
        <fullName evidence="2">Uncharacterized protein</fullName>
    </submittedName>
</protein>
<sequence>MEPNVKTVMAADAHLQRRGWRFAARRGVSSQFVGSTIMVLSTYAVATLTMNFGKNIQERRLRPNGN</sequence>
<gene>
    <name evidence="2" type="ORF">VZT92_007948</name>
</gene>
<evidence type="ECO:0000313" key="2">
    <source>
        <dbReference type="EMBL" id="KAK9535574.1"/>
    </source>
</evidence>
<feature type="transmembrane region" description="Helical" evidence="1">
    <location>
        <begin position="32"/>
        <end position="52"/>
    </location>
</feature>
<name>A0AAW1FLB8_ZOAVI</name>
<evidence type="ECO:0000256" key="1">
    <source>
        <dbReference type="SAM" id="Phobius"/>
    </source>
</evidence>
<proteinExistence type="predicted"/>
<dbReference type="AlphaFoldDB" id="A0AAW1FLB8"/>
<keyword evidence="1" id="KW-0472">Membrane</keyword>
<comment type="caution">
    <text evidence="2">The sequence shown here is derived from an EMBL/GenBank/DDBJ whole genome shotgun (WGS) entry which is preliminary data.</text>
</comment>